<proteinExistence type="predicted"/>
<dbReference type="AlphaFoldDB" id="A0A6C0K481"/>
<name>A0A6C0K481_9ZZZZ</name>
<reference evidence="2" key="1">
    <citation type="journal article" date="2020" name="Nature">
        <title>Giant virus diversity and host interactions through global metagenomics.</title>
        <authorList>
            <person name="Schulz F."/>
            <person name="Roux S."/>
            <person name="Paez-Espino D."/>
            <person name="Jungbluth S."/>
            <person name="Walsh D.A."/>
            <person name="Denef V.J."/>
            <person name="McMahon K.D."/>
            <person name="Konstantinidis K.T."/>
            <person name="Eloe-Fadrosh E.A."/>
            <person name="Kyrpides N.C."/>
            <person name="Woyke T."/>
        </authorList>
    </citation>
    <scope>NUCLEOTIDE SEQUENCE</scope>
    <source>
        <strain evidence="2">GVMAG-S-1101171-110</strain>
    </source>
</reference>
<organism evidence="2">
    <name type="scientific">viral metagenome</name>
    <dbReference type="NCBI Taxonomy" id="1070528"/>
    <lineage>
        <taxon>unclassified sequences</taxon>
        <taxon>metagenomes</taxon>
        <taxon>organismal metagenomes</taxon>
    </lineage>
</organism>
<feature type="transmembrane region" description="Helical" evidence="1">
    <location>
        <begin position="168"/>
        <end position="187"/>
    </location>
</feature>
<keyword evidence="1" id="KW-0472">Membrane</keyword>
<evidence type="ECO:0008006" key="3">
    <source>
        <dbReference type="Google" id="ProtNLM"/>
    </source>
</evidence>
<feature type="transmembrane region" description="Helical" evidence="1">
    <location>
        <begin position="31"/>
        <end position="48"/>
    </location>
</feature>
<protein>
    <recommendedName>
        <fullName evidence="3">Hedgehog/Intein (Hint) domain-containing protein</fullName>
    </recommendedName>
</protein>
<dbReference type="InterPro" id="IPR036844">
    <property type="entry name" value="Hint_dom_sf"/>
</dbReference>
<keyword evidence="1" id="KW-0812">Transmembrane</keyword>
<keyword evidence="1" id="KW-1133">Transmembrane helix</keyword>
<dbReference type="SUPFAM" id="SSF51294">
    <property type="entry name" value="Hedgehog/intein (Hint) domain"/>
    <property type="match status" value="1"/>
</dbReference>
<evidence type="ECO:0000313" key="2">
    <source>
        <dbReference type="EMBL" id="QHU12303.1"/>
    </source>
</evidence>
<evidence type="ECO:0000256" key="1">
    <source>
        <dbReference type="SAM" id="Phobius"/>
    </source>
</evidence>
<accession>A0A6C0K481</accession>
<sequence>MTEPTPPTILPNSKPIETPIDYSKLPTTPPYLSFVILFILAIVIFAAIELGSQISSMRDNWAEIRCQPNVMPFASMFGHDTAENFQFCLQQIIQENTKGTTAPFAQGMMGFSSVLGNLMSSANSFRTTLASLAGGIIKIIGEFKARMTALMGRVKLTASRMKAMMYRIYGTMFAVMYMGISAQTGISNFGDTFIFKFIDAFCFVADTKVVMKHGLERSIKNIRIGDILYDGSMVEAVIQCPSNKSGLYNLDGVYVSGGHRVWSYEKNDFISVKDHPEAKETSIGADILWTLITSSREIPVKGDNEIIRFADWEEMPDTLSSKKEWDDIADSMLNQRGITQLKPRVVPITPPCIDKDIMVYKFQGGLTSIHKIQIGDWIVDNVDPTANHSTWTRVIGLCRRRVNGGLGARGTRITDGLWVKDTTGHWIHPRNKTVYSTGAWDGYQLITTSGSFMTDIHGVQTLVRDFTEVGITNLTKSYNMEDAVR</sequence>
<dbReference type="EMBL" id="MN740798">
    <property type="protein sequence ID" value="QHU12303.1"/>
    <property type="molecule type" value="Genomic_DNA"/>
</dbReference>